<organism evidence="1">
    <name type="scientific">Absidia glauca</name>
    <name type="common">Pin mould</name>
    <dbReference type="NCBI Taxonomy" id="4829"/>
    <lineage>
        <taxon>Eukaryota</taxon>
        <taxon>Fungi</taxon>
        <taxon>Fungi incertae sedis</taxon>
        <taxon>Mucoromycota</taxon>
        <taxon>Mucoromycotina</taxon>
        <taxon>Mucoromycetes</taxon>
        <taxon>Mucorales</taxon>
        <taxon>Cunninghamellaceae</taxon>
        <taxon>Absidia</taxon>
    </lineage>
</organism>
<keyword evidence="2" id="KW-1185">Reference proteome</keyword>
<dbReference type="AlphaFoldDB" id="A0A168NLV1"/>
<protein>
    <submittedName>
        <fullName evidence="1">Uncharacterized protein</fullName>
    </submittedName>
</protein>
<reference evidence="1" key="1">
    <citation type="submission" date="2016-04" db="EMBL/GenBank/DDBJ databases">
        <authorList>
            <person name="Evans L.H."/>
            <person name="Alamgir A."/>
            <person name="Owens N."/>
            <person name="Weber N.D."/>
            <person name="Virtaneva K."/>
            <person name="Barbian K."/>
            <person name="Babar A."/>
            <person name="Rosenke K."/>
        </authorList>
    </citation>
    <scope>NUCLEOTIDE SEQUENCE [LARGE SCALE GENOMIC DNA]</scope>
    <source>
        <strain evidence="1">CBS 101.48</strain>
    </source>
</reference>
<gene>
    <name evidence="1" type="primary">ABSGL_06520.1 scaffold 8356</name>
</gene>
<name>A0A168NLV1_ABSGL</name>
<sequence>MLTDYIDICTMALLLLEYELKLRSSLTHKRVHVTNSQKTVKAQFSRFMQRVLKSLPCVLNAADAFPHMVSFEDEIKSPLDILGALYTQLTFLGPNQAEGWGF</sequence>
<evidence type="ECO:0000313" key="2">
    <source>
        <dbReference type="Proteomes" id="UP000078561"/>
    </source>
</evidence>
<proteinExistence type="predicted"/>
<dbReference type="InParanoid" id="A0A168NLV1"/>
<accession>A0A168NLV1</accession>
<dbReference type="Proteomes" id="UP000078561">
    <property type="component" value="Unassembled WGS sequence"/>
</dbReference>
<dbReference type="EMBL" id="LT553414">
    <property type="protein sequence ID" value="SAM00798.1"/>
    <property type="molecule type" value="Genomic_DNA"/>
</dbReference>
<evidence type="ECO:0000313" key="1">
    <source>
        <dbReference type="EMBL" id="SAM00798.1"/>
    </source>
</evidence>